<dbReference type="Proteomes" id="UP000182360">
    <property type="component" value="Unassembled WGS sequence"/>
</dbReference>
<reference evidence="1 2" key="1">
    <citation type="submission" date="2016-10" db="EMBL/GenBank/DDBJ databases">
        <authorList>
            <person name="de Groot N.N."/>
        </authorList>
    </citation>
    <scope>NUCLEOTIDE SEQUENCE [LARGE SCALE GENOMIC DNA]</scope>
    <source>
        <strain evidence="1 2">B25</strain>
    </source>
</reference>
<accession>A0A1H9FWC3</accession>
<protein>
    <submittedName>
        <fullName evidence="1">Uncharacterized protein</fullName>
    </submittedName>
</protein>
<gene>
    <name evidence="1" type="ORF">SAMN04487977_104189</name>
</gene>
<keyword evidence="2" id="KW-1185">Reference proteome</keyword>
<dbReference type="RefSeq" id="WP_074643154.1">
    <property type="nucleotide sequence ID" value="NZ_FOFU01000004.1"/>
</dbReference>
<evidence type="ECO:0000313" key="1">
    <source>
        <dbReference type="EMBL" id="SEQ42216.1"/>
    </source>
</evidence>
<evidence type="ECO:0000313" key="2">
    <source>
        <dbReference type="Proteomes" id="UP000182360"/>
    </source>
</evidence>
<dbReference type="EMBL" id="FOFU01000004">
    <property type="protein sequence ID" value="SEQ42216.1"/>
    <property type="molecule type" value="Genomic_DNA"/>
</dbReference>
<organism evidence="1 2">
    <name type="scientific">Treponema bryantii</name>
    <dbReference type="NCBI Taxonomy" id="163"/>
    <lineage>
        <taxon>Bacteria</taxon>
        <taxon>Pseudomonadati</taxon>
        <taxon>Spirochaetota</taxon>
        <taxon>Spirochaetia</taxon>
        <taxon>Spirochaetales</taxon>
        <taxon>Treponemataceae</taxon>
        <taxon>Treponema</taxon>
    </lineage>
</organism>
<proteinExistence type="predicted"/>
<sequence length="204" mass="23746">MRKAKNNVMQHLFQHLSNRSRNKFGMTVFVLFFIFSSLFPQPVPGSYYDFVDATKDMPAGHDKTSLIIYRPDNVGVLNDIRCFLRLQDEEGNDVTYTACTATYEWMSTPDIIRNYKKTYFLSGGMAMHLKLKKGRYKISLYTPKDQQNNFTYAEAGAKPFQWESNIFEYDTENPTKVIFVTPTRNDNGFYNGGWIIDYKDGRKP</sequence>
<dbReference type="AlphaFoldDB" id="A0A1H9FWC3"/>
<name>A0A1H9FWC3_9SPIR</name>
<dbReference type="OrthoDB" id="359782at2"/>